<gene>
    <name evidence="1" type="ORF">BDP27DRAFT_1372938</name>
</gene>
<comment type="caution">
    <text evidence="1">The sequence shown here is derived from an EMBL/GenBank/DDBJ whole genome shotgun (WGS) entry which is preliminary data.</text>
</comment>
<keyword evidence="2" id="KW-1185">Reference proteome</keyword>
<organism evidence="1 2">
    <name type="scientific">Rhodocollybia butyracea</name>
    <dbReference type="NCBI Taxonomy" id="206335"/>
    <lineage>
        <taxon>Eukaryota</taxon>
        <taxon>Fungi</taxon>
        <taxon>Dikarya</taxon>
        <taxon>Basidiomycota</taxon>
        <taxon>Agaricomycotina</taxon>
        <taxon>Agaricomycetes</taxon>
        <taxon>Agaricomycetidae</taxon>
        <taxon>Agaricales</taxon>
        <taxon>Marasmiineae</taxon>
        <taxon>Omphalotaceae</taxon>
        <taxon>Rhodocollybia</taxon>
    </lineage>
</organism>
<protein>
    <submittedName>
        <fullName evidence="1">Uncharacterized protein</fullName>
    </submittedName>
</protein>
<evidence type="ECO:0000313" key="1">
    <source>
        <dbReference type="EMBL" id="KAF9056925.1"/>
    </source>
</evidence>
<dbReference type="EMBL" id="JADNRY010000409">
    <property type="protein sequence ID" value="KAF9056925.1"/>
    <property type="molecule type" value="Genomic_DNA"/>
</dbReference>
<dbReference type="Proteomes" id="UP000772434">
    <property type="component" value="Unassembled WGS sequence"/>
</dbReference>
<name>A0A9P5TWY9_9AGAR</name>
<evidence type="ECO:0000313" key="2">
    <source>
        <dbReference type="Proteomes" id="UP000772434"/>
    </source>
</evidence>
<dbReference type="OrthoDB" id="3062477at2759"/>
<accession>A0A9P5TWY9</accession>
<reference evidence="1" key="1">
    <citation type="submission" date="2020-11" db="EMBL/GenBank/DDBJ databases">
        <authorList>
            <consortium name="DOE Joint Genome Institute"/>
            <person name="Ahrendt S."/>
            <person name="Riley R."/>
            <person name="Andreopoulos W."/>
            <person name="Labutti K."/>
            <person name="Pangilinan J."/>
            <person name="Ruiz-Duenas F.J."/>
            <person name="Barrasa J.M."/>
            <person name="Sanchez-Garcia M."/>
            <person name="Camarero S."/>
            <person name="Miyauchi S."/>
            <person name="Serrano A."/>
            <person name="Linde D."/>
            <person name="Babiker R."/>
            <person name="Drula E."/>
            <person name="Ayuso-Fernandez I."/>
            <person name="Pacheco R."/>
            <person name="Padilla G."/>
            <person name="Ferreira P."/>
            <person name="Barriuso J."/>
            <person name="Kellner H."/>
            <person name="Castanera R."/>
            <person name="Alfaro M."/>
            <person name="Ramirez L."/>
            <person name="Pisabarro A.G."/>
            <person name="Kuo A."/>
            <person name="Tritt A."/>
            <person name="Lipzen A."/>
            <person name="He G."/>
            <person name="Yan M."/>
            <person name="Ng V."/>
            <person name="Cullen D."/>
            <person name="Martin F."/>
            <person name="Rosso M.-N."/>
            <person name="Henrissat B."/>
            <person name="Hibbett D."/>
            <person name="Martinez A.T."/>
            <person name="Grigoriev I.V."/>
        </authorList>
    </citation>
    <scope>NUCLEOTIDE SEQUENCE</scope>
    <source>
        <strain evidence="1">AH 40177</strain>
    </source>
</reference>
<dbReference type="AlphaFoldDB" id="A0A9P5TWY9"/>
<proteinExistence type="predicted"/>
<sequence length="143" mass="16820">MLLQWVLNCGCLAENALWEFYLYKTGKISSANVESGQVTTEGRGTQYMHPRLRELLLGQVRAETTWCLDNIWQFEQDDKGRWVVQIRKVKRLQRLHERLGRLLDQALEHKDEEKKRAIFEMGQLGRSYDEWANRSQAGPSRIV</sequence>